<keyword evidence="3 8" id="KW-0436">Ligase</keyword>
<evidence type="ECO:0000256" key="4">
    <source>
        <dbReference type="ARBA" id="ARBA00022741"/>
    </source>
</evidence>
<dbReference type="Proteomes" id="UP000199611">
    <property type="component" value="Unassembled WGS sequence"/>
</dbReference>
<dbReference type="AlphaFoldDB" id="A0A1I4R818"/>
<dbReference type="CDD" id="cd03130">
    <property type="entry name" value="GATase1_CobB"/>
    <property type="match status" value="1"/>
</dbReference>
<dbReference type="PROSITE" id="PS51274">
    <property type="entry name" value="GATASE_COBBQ"/>
    <property type="match status" value="1"/>
</dbReference>
<dbReference type="NCBIfam" id="TIGR00379">
    <property type="entry name" value="cobB"/>
    <property type="match status" value="1"/>
</dbReference>
<reference evidence="11 12" key="1">
    <citation type="submission" date="2016-10" db="EMBL/GenBank/DDBJ databases">
        <authorList>
            <person name="de Groot N.N."/>
        </authorList>
    </citation>
    <scope>NUCLEOTIDE SEQUENCE [LARGE SCALE GENOMIC DNA]</scope>
    <source>
        <strain evidence="11 12">DSM 9990</strain>
    </source>
</reference>
<dbReference type="InterPro" id="IPR029062">
    <property type="entry name" value="Class_I_gatase-like"/>
</dbReference>
<dbReference type="OrthoDB" id="9764035at2"/>
<evidence type="ECO:0000313" key="11">
    <source>
        <dbReference type="EMBL" id="SFM48444.1"/>
    </source>
</evidence>
<comment type="similarity">
    <text evidence="8">Belongs to the CobB/CbiA family.</text>
</comment>
<dbReference type="PANTHER" id="PTHR43873:SF1">
    <property type="entry name" value="COBYRINATE A,C-DIAMIDE SYNTHASE"/>
    <property type="match status" value="1"/>
</dbReference>
<evidence type="ECO:0000256" key="7">
    <source>
        <dbReference type="ARBA" id="ARBA00022962"/>
    </source>
</evidence>
<feature type="active site" description="Nucleophile" evidence="8">
    <location>
        <position position="336"/>
    </location>
</feature>
<name>A0A1I4R818_9BACT</name>
<comment type="cofactor">
    <cofactor evidence="1 8">
        <name>Mg(2+)</name>
        <dbReference type="ChEBI" id="CHEBI:18420"/>
    </cofactor>
</comment>
<evidence type="ECO:0000256" key="5">
    <source>
        <dbReference type="ARBA" id="ARBA00022840"/>
    </source>
</evidence>
<organism evidence="11 12">
    <name type="scientific">Thermodesulforhabdus norvegica</name>
    <dbReference type="NCBI Taxonomy" id="39841"/>
    <lineage>
        <taxon>Bacteria</taxon>
        <taxon>Pseudomonadati</taxon>
        <taxon>Thermodesulfobacteriota</taxon>
        <taxon>Syntrophobacteria</taxon>
        <taxon>Syntrophobacterales</taxon>
        <taxon>Thermodesulforhabdaceae</taxon>
        <taxon>Thermodesulforhabdus</taxon>
    </lineage>
</organism>
<evidence type="ECO:0000256" key="3">
    <source>
        <dbReference type="ARBA" id="ARBA00022598"/>
    </source>
</evidence>
<dbReference type="InterPro" id="IPR004484">
    <property type="entry name" value="CbiA/CobB_synth"/>
</dbReference>
<sequence length="470" mass="52016">MLKHAFVIAGTHSGVGKTTLTLALMAHLYERGFRVQPFKVGPDFIDPGLHSLVTGRASRNLDGWMLSRDYNRSLFYLNTLDADVAVVEGVMGLYDGHSGRGEAGSTAEMAKWLNLPVVLVVDARSMARSVAALVSGYLNFDPDVRWAGCILNRVAGDRHFRYLREALETALPNLPILGWIPYREALCLPERHLGLVTAQESPVDEGWIKRASELVSRHIDLDLLLEKSRVEVLPDSRPSCSCQLEAAVDGPVRIAVPMDPAFCFYYQDNLDLLKRFGAEIVFIKPLYGDVIPDDVDAVYMGGGYPELHADKLSGNTGFFNSLKGCVERGAPVYAECGGLMVLSRFIRRLDGTLWPMAGILPFGVRMLPRRRALGYVEVKFLSDCILGPRGSVVRGHEFHYSEICDDNFSGQVNRVYEITLSRSEDNSREGYSLGTVLASYVHLHWGSNPLMAKYFVESAKKAGKPKGSKP</sequence>
<evidence type="ECO:0000259" key="10">
    <source>
        <dbReference type="Pfam" id="PF07685"/>
    </source>
</evidence>
<dbReference type="STRING" id="39841.SAMN05660836_00463"/>
<dbReference type="UniPathway" id="UPA00148">
    <property type="reaction ID" value="UER00231"/>
</dbReference>
<keyword evidence="7 8" id="KW-0315">Glutamine amidotransferase</keyword>
<evidence type="ECO:0000256" key="1">
    <source>
        <dbReference type="ARBA" id="ARBA00001946"/>
    </source>
</evidence>
<dbReference type="InterPro" id="IPR002586">
    <property type="entry name" value="CobQ/CobB/MinD/ParA_Nub-bd_dom"/>
</dbReference>
<evidence type="ECO:0000256" key="2">
    <source>
        <dbReference type="ARBA" id="ARBA00022573"/>
    </source>
</evidence>
<evidence type="ECO:0000256" key="6">
    <source>
        <dbReference type="ARBA" id="ARBA00022842"/>
    </source>
</evidence>
<dbReference type="NCBIfam" id="NF002204">
    <property type="entry name" value="PRK01077.1"/>
    <property type="match status" value="1"/>
</dbReference>
<dbReference type="Pfam" id="PF01656">
    <property type="entry name" value="CbiA"/>
    <property type="match status" value="1"/>
</dbReference>
<dbReference type="CDD" id="cd05388">
    <property type="entry name" value="CobB_N"/>
    <property type="match status" value="1"/>
</dbReference>
<dbReference type="PANTHER" id="PTHR43873">
    <property type="entry name" value="COBYRINATE A,C-DIAMIDE SYNTHASE"/>
    <property type="match status" value="1"/>
</dbReference>
<dbReference type="SUPFAM" id="SSF52540">
    <property type="entry name" value="P-loop containing nucleoside triphosphate hydrolases"/>
    <property type="match status" value="1"/>
</dbReference>
<keyword evidence="5 8" id="KW-0067">ATP-binding</keyword>
<dbReference type="SUPFAM" id="SSF52317">
    <property type="entry name" value="Class I glutamine amidotransferase-like"/>
    <property type="match status" value="1"/>
</dbReference>
<dbReference type="InterPro" id="IPR011698">
    <property type="entry name" value="GATase_3"/>
</dbReference>
<dbReference type="GO" id="GO:0009236">
    <property type="term" value="P:cobalamin biosynthetic process"/>
    <property type="evidence" value="ECO:0007669"/>
    <property type="project" value="UniProtKB-UniRule"/>
</dbReference>
<keyword evidence="2 8" id="KW-0169">Cobalamin biosynthesis</keyword>
<dbReference type="GO" id="GO:0005524">
    <property type="term" value="F:ATP binding"/>
    <property type="evidence" value="ECO:0007669"/>
    <property type="project" value="UniProtKB-UniRule"/>
</dbReference>
<feature type="domain" description="CobQ/CobB/MinD/ParA nucleotide binding" evidence="9">
    <location>
        <begin position="7"/>
        <end position="193"/>
    </location>
</feature>
<dbReference type="GO" id="GO:0042242">
    <property type="term" value="F:cobyrinic acid a,c-diamide synthase activity"/>
    <property type="evidence" value="ECO:0007669"/>
    <property type="project" value="UniProtKB-UniRule"/>
</dbReference>
<comment type="function">
    <text evidence="8">Catalyzes the ATP-dependent amidation of the two carboxylate groups at positions a and c of cobyrinate, using either L-glutamine or ammonia as the nitrogen source.</text>
</comment>
<dbReference type="InterPro" id="IPR027417">
    <property type="entry name" value="P-loop_NTPase"/>
</dbReference>
<comment type="domain">
    <text evidence="8">Comprises of two domains. The C-terminal domain contains the binding site for glutamine and catalyzes the hydrolysis of this substrate to glutamate and ammonia. The N-terminal domain is anticipated to bind ATP and cobyrinate and catalyzes the ultimate synthesis of the diamide product. The ammonia produced via the glutaminase domain is probably translocated to the adjacent domain via a molecular tunnel, where it reacts with an activated intermediate.</text>
</comment>
<accession>A0A1I4R818</accession>
<dbReference type="EMBL" id="FOUU01000001">
    <property type="protein sequence ID" value="SFM48444.1"/>
    <property type="molecule type" value="Genomic_DNA"/>
</dbReference>
<evidence type="ECO:0000259" key="9">
    <source>
        <dbReference type="Pfam" id="PF01656"/>
    </source>
</evidence>
<dbReference type="Pfam" id="PF07685">
    <property type="entry name" value="GATase_3"/>
    <property type="match status" value="1"/>
</dbReference>
<evidence type="ECO:0000256" key="8">
    <source>
        <dbReference type="HAMAP-Rule" id="MF_00027"/>
    </source>
</evidence>
<comment type="miscellaneous">
    <text evidence="8">The a and c carboxylates of cobyrinate are activated for nucleophilic attack via formation of a phosphorylated intermediate by ATP. CbiA catalyzes first the amidation of the c-carboxylate, and then that of the a-carboxylate.</text>
</comment>
<dbReference type="RefSeq" id="WP_093393175.1">
    <property type="nucleotide sequence ID" value="NZ_FOUU01000001.1"/>
</dbReference>
<dbReference type="Gene3D" id="3.40.50.300">
    <property type="entry name" value="P-loop containing nucleotide triphosphate hydrolases"/>
    <property type="match status" value="2"/>
</dbReference>
<comment type="pathway">
    <text evidence="8">Cofactor biosynthesis; adenosylcobalamin biosynthesis; cob(II)yrinate a,c-diamide from sirohydrochlorin (anaerobic route): step 10/10.</text>
</comment>
<feature type="domain" description="CobB/CobQ-like glutamine amidotransferase" evidence="10">
    <location>
        <begin position="253"/>
        <end position="448"/>
    </location>
</feature>
<gene>
    <name evidence="8" type="primary">cbiA</name>
    <name evidence="11" type="ORF">SAMN05660836_00463</name>
</gene>
<comment type="catalytic activity">
    <reaction evidence="8">
        <text>cob(II)yrinate + 2 L-glutamine + 2 ATP + 2 H2O = cob(II)yrinate a,c diamide + 2 L-glutamate + 2 ADP + 2 phosphate + 2 H(+)</text>
        <dbReference type="Rhea" id="RHEA:26289"/>
        <dbReference type="ChEBI" id="CHEBI:15377"/>
        <dbReference type="ChEBI" id="CHEBI:15378"/>
        <dbReference type="ChEBI" id="CHEBI:29985"/>
        <dbReference type="ChEBI" id="CHEBI:30616"/>
        <dbReference type="ChEBI" id="CHEBI:43474"/>
        <dbReference type="ChEBI" id="CHEBI:58359"/>
        <dbReference type="ChEBI" id="CHEBI:58537"/>
        <dbReference type="ChEBI" id="CHEBI:58894"/>
        <dbReference type="ChEBI" id="CHEBI:456216"/>
        <dbReference type="EC" id="6.3.5.11"/>
    </reaction>
</comment>
<proteinExistence type="inferred from homology"/>
<feature type="site" description="Increases nucleophilicity of active site Cys" evidence="8">
    <location>
        <position position="442"/>
    </location>
</feature>
<evidence type="ECO:0000313" key="12">
    <source>
        <dbReference type="Proteomes" id="UP000199611"/>
    </source>
</evidence>
<dbReference type="HAMAP" id="MF_00027">
    <property type="entry name" value="CobB_CbiA"/>
    <property type="match status" value="1"/>
</dbReference>
<dbReference type="Gene3D" id="3.40.50.880">
    <property type="match status" value="1"/>
</dbReference>
<protein>
    <recommendedName>
        <fullName evidence="8">Cobyrinate a,c-diamide synthase</fullName>
        <ecNumber evidence="8">6.3.5.11</ecNumber>
    </recommendedName>
    <alternativeName>
        <fullName evidence="8">Cobyrinic acid a,c-diamide synthetase</fullName>
    </alternativeName>
</protein>
<keyword evidence="12" id="KW-1185">Reference proteome</keyword>
<keyword evidence="6 8" id="KW-0460">Magnesium</keyword>
<keyword evidence="4 8" id="KW-0547">Nucleotide-binding</keyword>
<dbReference type="EC" id="6.3.5.11" evidence="8"/>